<comment type="caution">
    <text evidence="3">The sequence shown here is derived from an EMBL/GenBank/DDBJ whole genome shotgun (WGS) entry which is preliminary data.</text>
</comment>
<evidence type="ECO:0000256" key="1">
    <source>
        <dbReference type="SAM" id="MobiDB-lite"/>
    </source>
</evidence>
<feature type="domain" description="ZU5" evidence="2">
    <location>
        <begin position="99"/>
        <end position="188"/>
    </location>
</feature>
<dbReference type="InterPro" id="IPR000906">
    <property type="entry name" value="ZU5_dom"/>
</dbReference>
<reference evidence="3 4" key="1">
    <citation type="submission" date="2018-04" db="EMBL/GenBank/DDBJ databases">
        <title>The genome of golden apple snail Pomacea canaliculata provides insight into stress tolerance and invasive adaptation.</title>
        <authorList>
            <person name="Liu C."/>
            <person name="Liu B."/>
            <person name="Ren Y."/>
            <person name="Zhang Y."/>
            <person name="Wang H."/>
            <person name="Li S."/>
            <person name="Jiang F."/>
            <person name="Yin L."/>
            <person name="Zhang G."/>
            <person name="Qian W."/>
            <person name="Fan W."/>
        </authorList>
    </citation>
    <scope>NUCLEOTIDE SEQUENCE [LARGE SCALE GENOMIC DNA]</scope>
    <source>
        <strain evidence="3">SZHN2017</strain>
        <tissue evidence="3">Muscle</tissue>
    </source>
</reference>
<sequence>MESDTNVEETQEKERRKCEDSATCSKKGADDTEIQKNTNSKCYSFPFKINLDLREAAAVTPPQHIMESGCPRDDRTDEVSDTSDDTFSSPIFSDHWQVRGCFSAAGGRLQKQGSDVVLQVPAGAIQVNTKVTVHAAVCANDVYIKHKLQLPSTETIVSPLAEFKAGHDFCFQNHIQITLPTCLSSDYDVNLLHVYCITHGGQEEEINISKIQRLEDMTQTPDKEALEAYFYVNEERQVEVMTSHFSGYVCTYCGLCQNIGLEVYASHRFDNESVQVSVIAQLWDKIHISDFRQTFCLNWGRVTCDNAKEHQAVKYTELGPFSPGWMLKCQSNENRGMPSTLVACIRVSHFKTQESIEPLWNSAPYQVDLQQRNGKEKYISNGTNCSFPAVSINNVNGDVTFTHQLITQKTGNVLQITENIQSTEQSMLKE</sequence>
<dbReference type="Gene3D" id="2.60.220.30">
    <property type="match status" value="1"/>
</dbReference>
<protein>
    <recommendedName>
        <fullName evidence="2">ZU5 domain-containing protein</fullName>
    </recommendedName>
</protein>
<dbReference type="Pfam" id="PF00791">
    <property type="entry name" value="ZU5"/>
    <property type="match status" value="1"/>
</dbReference>
<gene>
    <name evidence="3" type="ORF">C0Q70_03560</name>
</gene>
<organism evidence="3 4">
    <name type="scientific">Pomacea canaliculata</name>
    <name type="common">Golden apple snail</name>
    <dbReference type="NCBI Taxonomy" id="400727"/>
    <lineage>
        <taxon>Eukaryota</taxon>
        <taxon>Metazoa</taxon>
        <taxon>Spiralia</taxon>
        <taxon>Lophotrochozoa</taxon>
        <taxon>Mollusca</taxon>
        <taxon>Gastropoda</taxon>
        <taxon>Caenogastropoda</taxon>
        <taxon>Architaenioglossa</taxon>
        <taxon>Ampullarioidea</taxon>
        <taxon>Ampullariidae</taxon>
        <taxon>Pomacea</taxon>
    </lineage>
</organism>
<dbReference type="AlphaFoldDB" id="A0A2T7PT31"/>
<dbReference type="OrthoDB" id="100767at2759"/>
<name>A0A2T7PT31_POMCA</name>
<feature type="region of interest" description="Disordered" evidence="1">
    <location>
        <begin position="1"/>
        <end position="31"/>
    </location>
</feature>
<dbReference type="Proteomes" id="UP000245119">
    <property type="component" value="Linkage Group LG2"/>
</dbReference>
<accession>A0A2T7PT31</accession>
<dbReference type="EMBL" id="PZQS01000002">
    <property type="protein sequence ID" value="PVD36575.1"/>
    <property type="molecule type" value="Genomic_DNA"/>
</dbReference>
<evidence type="ECO:0000259" key="2">
    <source>
        <dbReference type="Pfam" id="PF00791"/>
    </source>
</evidence>
<evidence type="ECO:0000313" key="4">
    <source>
        <dbReference type="Proteomes" id="UP000245119"/>
    </source>
</evidence>
<proteinExistence type="predicted"/>
<evidence type="ECO:0000313" key="3">
    <source>
        <dbReference type="EMBL" id="PVD36575.1"/>
    </source>
</evidence>
<keyword evidence="4" id="KW-1185">Reference proteome</keyword>
<feature type="compositionally biased region" description="Basic and acidic residues" evidence="1">
    <location>
        <begin position="10"/>
        <end position="20"/>
    </location>
</feature>
<feature type="region of interest" description="Disordered" evidence="1">
    <location>
        <begin position="64"/>
        <end position="84"/>
    </location>
</feature>